<evidence type="ECO:0000256" key="1">
    <source>
        <dbReference type="SAM" id="MobiDB-lite"/>
    </source>
</evidence>
<reference evidence="2 3" key="1">
    <citation type="submission" date="2018-01" db="EMBL/GenBank/DDBJ databases">
        <title>Species boundaries and ecological features among Paraburkholderia terrae DSMZ17804T, P. hospita DSMZ17164T and P. caribensis DSMZ13236T.</title>
        <authorList>
            <person name="Pratama A.A."/>
        </authorList>
    </citation>
    <scope>NUCLEOTIDE SEQUENCE [LARGE SCALE GENOMIC DNA]</scope>
    <source>
        <strain evidence="2 3">DSM 17804</strain>
    </source>
</reference>
<gene>
    <name evidence="2" type="ORF">C2L65_35325</name>
</gene>
<feature type="region of interest" description="Disordered" evidence="1">
    <location>
        <begin position="212"/>
        <end position="243"/>
    </location>
</feature>
<proteinExistence type="predicted"/>
<organism evidence="2 3">
    <name type="scientific">Paraburkholderia terrae</name>
    <dbReference type="NCBI Taxonomy" id="311230"/>
    <lineage>
        <taxon>Bacteria</taxon>
        <taxon>Pseudomonadati</taxon>
        <taxon>Pseudomonadota</taxon>
        <taxon>Betaproteobacteria</taxon>
        <taxon>Burkholderiales</taxon>
        <taxon>Burkholderiaceae</taxon>
        <taxon>Paraburkholderia</taxon>
    </lineage>
</organism>
<accession>A0A2I8F1I3</accession>
<dbReference type="EMBL" id="CP026113">
    <property type="protein sequence ID" value="AUT64894.1"/>
    <property type="molecule type" value="Genomic_DNA"/>
</dbReference>
<dbReference type="Proteomes" id="UP000243502">
    <property type="component" value="Chromosome 3"/>
</dbReference>
<name>A0A2I8F1I3_9BURK</name>
<dbReference type="KEGG" id="pter:C2L65_35325"/>
<evidence type="ECO:0000313" key="3">
    <source>
        <dbReference type="Proteomes" id="UP000243502"/>
    </source>
</evidence>
<evidence type="ECO:0000313" key="2">
    <source>
        <dbReference type="EMBL" id="AUT64894.1"/>
    </source>
</evidence>
<dbReference type="AlphaFoldDB" id="A0A2I8F1I3"/>
<dbReference type="OrthoDB" id="9111362at2"/>
<dbReference type="RefSeq" id="WP_042309724.1">
    <property type="nucleotide sequence ID" value="NZ_CP026113.1"/>
</dbReference>
<protein>
    <submittedName>
        <fullName evidence="2">Uncharacterized protein</fullName>
    </submittedName>
</protein>
<sequence length="243" mass="27749">MTGSSNQQDRDNEIQLINLFTAYLREEAVRLGNDFYDFALGPQDVELGADWLYHADSRFLLVEYKATRDGYRRESQKPRREALCRLLARDPNFRSSHRKCHFIAWSTGDYLEANVYEDQVCNASVFPQTCPIPVKPKTAGLIEGTEFASQILAQHAALGLPLEEFERYAEWLMKDSSGAKDGSIQLLARNRTMPGFRTKRFDSVRELDNWLRQARPGVNSSKKPGDEPLEDPDSRTKGPGFRI</sequence>